<gene>
    <name evidence="5" type="ORF">DX927_17895</name>
</gene>
<dbReference type="GO" id="GO:0046872">
    <property type="term" value="F:metal ion binding"/>
    <property type="evidence" value="ECO:0007669"/>
    <property type="project" value="UniProtKB-KW"/>
</dbReference>
<comment type="caution">
    <text evidence="5">The sequence shown here is derived from an EMBL/GenBank/DDBJ whole genome shotgun (WGS) entry which is preliminary data.</text>
</comment>
<dbReference type="EMBL" id="QSND01000003">
    <property type="protein sequence ID" value="KAA6449758.1"/>
    <property type="molecule type" value="Genomic_DNA"/>
</dbReference>
<dbReference type="Proteomes" id="UP000324326">
    <property type="component" value="Unassembled WGS sequence"/>
</dbReference>
<dbReference type="AlphaFoldDB" id="A0A5M8RQF6"/>
<keyword evidence="3 4" id="KW-0408">Iron</keyword>
<dbReference type="Pfam" id="PF03055">
    <property type="entry name" value="RPE65"/>
    <property type="match status" value="1"/>
</dbReference>
<dbReference type="InterPro" id="IPR004294">
    <property type="entry name" value="Carotenoid_Oase"/>
</dbReference>
<name>A0A5M8RQF6_9BACI</name>
<comment type="cofactor">
    <cofactor evidence="4">
        <name>Fe(2+)</name>
        <dbReference type="ChEBI" id="CHEBI:29033"/>
    </cofactor>
    <text evidence="4">Binds 1 Fe(2+) ion per subunit.</text>
</comment>
<evidence type="ECO:0000313" key="6">
    <source>
        <dbReference type="Proteomes" id="UP000324326"/>
    </source>
</evidence>
<feature type="binding site" evidence="4">
    <location>
        <position position="28"/>
    </location>
    <ligand>
        <name>Fe cation</name>
        <dbReference type="ChEBI" id="CHEBI:24875"/>
        <note>catalytic</note>
    </ligand>
</feature>
<keyword evidence="2 4" id="KW-0479">Metal-binding</keyword>
<evidence type="ECO:0000256" key="2">
    <source>
        <dbReference type="ARBA" id="ARBA00022723"/>
    </source>
</evidence>
<comment type="similarity">
    <text evidence="1">Belongs to the carotenoid oxygenase family.</text>
</comment>
<organism evidence="5 6">
    <name type="scientific">Bacillus swezeyi</name>
    <dbReference type="NCBI Taxonomy" id="1925020"/>
    <lineage>
        <taxon>Bacteria</taxon>
        <taxon>Bacillati</taxon>
        <taxon>Bacillota</taxon>
        <taxon>Bacilli</taxon>
        <taxon>Bacillales</taxon>
        <taxon>Bacillaceae</taxon>
        <taxon>Bacillus</taxon>
    </lineage>
</organism>
<evidence type="ECO:0000256" key="1">
    <source>
        <dbReference type="ARBA" id="ARBA00006787"/>
    </source>
</evidence>
<protein>
    <submittedName>
        <fullName evidence="5">Uncharacterized protein</fullName>
    </submittedName>
</protein>
<dbReference type="GO" id="GO:0016702">
    <property type="term" value="F:oxidoreductase activity, acting on single donors with incorporation of molecular oxygen, incorporation of two atoms of oxygen"/>
    <property type="evidence" value="ECO:0007669"/>
    <property type="project" value="InterPro"/>
</dbReference>
<proteinExistence type="inferred from homology"/>
<evidence type="ECO:0000313" key="5">
    <source>
        <dbReference type="EMBL" id="KAA6449758.1"/>
    </source>
</evidence>
<evidence type="ECO:0000256" key="4">
    <source>
        <dbReference type="PIRSR" id="PIRSR604294-1"/>
    </source>
</evidence>
<reference evidence="5 6" key="1">
    <citation type="submission" date="2018-08" db="EMBL/GenBank/DDBJ databases">
        <title>Bacillus phenotypic plasticity.</title>
        <authorList>
            <person name="Hurtado E."/>
        </authorList>
    </citation>
    <scope>NUCLEOTIDE SEQUENCE [LARGE SCALE GENOMIC DNA]</scope>
    <source>
        <strain evidence="5 6">427</strain>
    </source>
</reference>
<sequence>MVILEAADFDDDPGTRIKLDHRVPLGFHGNWIPAH</sequence>
<accession>A0A5M8RQF6</accession>
<evidence type="ECO:0000256" key="3">
    <source>
        <dbReference type="ARBA" id="ARBA00023004"/>
    </source>
</evidence>